<keyword evidence="3" id="KW-1185">Reference proteome</keyword>
<gene>
    <name evidence="2" type="ORF">GRI38_05315</name>
</gene>
<feature type="transmembrane region" description="Helical" evidence="1">
    <location>
        <begin position="100"/>
        <end position="118"/>
    </location>
</feature>
<evidence type="ECO:0000256" key="1">
    <source>
        <dbReference type="SAM" id="Phobius"/>
    </source>
</evidence>
<dbReference type="InterPro" id="IPR007404">
    <property type="entry name" value="YdjM-like"/>
</dbReference>
<evidence type="ECO:0000313" key="3">
    <source>
        <dbReference type="Proteomes" id="UP000433104"/>
    </source>
</evidence>
<keyword evidence="1" id="KW-1133">Transmembrane helix</keyword>
<dbReference type="OrthoDB" id="110250at2"/>
<organism evidence="2 3">
    <name type="scientific">Parapontixanthobacter aurantiacus</name>
    <dbReference type="NCBI Taxonomy" id="1463599"/>
    <lineage>
        <taxon>Bacteria</taxon>
        <taxon>Pseudomonadati</taxon>
        <taxon>Pseudomonadota</taxon>
        <taxon>Alphaproteobacteria</taxon>
        <taxon>Sphingomonadales</taxon>
        <taxon>Erythrobacteraceae</taxon>
        <taxon>Parapontixanthobacter</taxon>
    </lineage>
</organism>
<dbReference type="InterPro" id="IPR053170">
    <property type="entry name" value="Transcription_regulator"/>
</dbReference>
<dbReference type="EMBL" id="WTYW01000001">
    <property type="protein sequence ID" value="MXO85444.1"/>
    <property type="molecule type" value="Genomic_DNA"/>
</dbReference>
<evidence type="ECO:0000313" key="2">
    <source>
        <dbReference type="EMBL" id="MXO85444.1"/>
    </source>
</evidence>
<accession>A0A844ZD27</accession>
<dbReference type="Proteomes" id="UP000433104">
    <property type="component" value="Unassembled WGS sequence"/>
</dbReference>
<dbReference type="PANTHER" id="PTHR40031">
    <property type="entry name" value="HYPOTHETICAL MEMBRANE SPANNING PROTEIN"/>
    <property type="match status" value="1"/>
</dbReference>
<name>A0A844ZD27_9SPHN</name>
<reference evidence="2 3" key="1">
    <citation type="submission" date="2019-12" db="EMBL/GenBank/DDBJ databases">
        <title>Genomic-based taxomic classification of the family Erythrobacteraceae.</title>
        <authorList>
            <person name="Xu L."/>
        </authorList>
    </citation>
    <scope>NUCLEOTIDE SEQUENCE [LARGE SCALE GENOMIC DNA]</scope>
    <source>
        <strain evidence="2 3">MCCC 1A09962</strain>
    </source>
</reference>
<dbReference type="GO" id="GO:0016787">
    <property type="term" value="F:hydrolase activity"/>
    <property type="evidence" value="ECO:0007669"/>
    <property type="project" value="UniProtKB-KW"/>
</dbReference>
<proteinExistence type="predicted"/>
<protein>
    <submittedName>
        <fullName evidence="2">Metal-dependent hydrolase</fullName>
    </submittedName>
</protein>
<dbReference type="AlphaFoldDB" id="A0A844ZD27"/>
<keyword evidence="1" id="KW-0472">Membrane</keyword>
<feature type="transmembrane region" description="Helical" evidence="1">
    <location>
        <begin position="138"/>
        <end position="158"/>
    </location>
</feature>
<dbReference type="RefSeq" id="WP_160681849.1">
    <property type="nucleotide sequence ID" value="NZ_WTYW01000001.1"/>
</dbReference>
<feature type="transmembrane region" description="Helical" evidence="1">
    <location>
        <begin position="62"/>
        <end position="79"/>
    </location>
</feature>
<comment type="caution">
    <text evidence="2">The sequence shown here is derived from an EMBL/GenBank/DDBJ whole genome shotgun (WGS) entry which is preliminary data.</text>
</comment>
<sequence length="324" mass="36393">MDNLTHGLTGALLGQVGLKRKTGLAMPALIIGANLPDVDAACFLWTTGAEHLAIRRGITHGPIAWVVLPLILAALLYGFDRWQTKRGKRPEGRLPVNFKWLYLLSFIGCLTHPALDWLNVYGIRLLEPFSSRWFYGDILFIIDVWLWALLGFATWFSLRREKRGGEWRRPARLALSAALAYIGANAGITVSAEQEADRWFHGSNDANVETIANPVPIAFWHREVLLGEDGYWTQFNSSAWTHSGGELIELSDGFCRYDRSVFTERRNAADAFLFWSRAPFAERAPDGSVLLRDARFYDPRARDRFTVALPDVACEELPAEAGAD</sequence>
<dbReference type="Pfam" id="PF04307">
    <property type="entry name" value="YdjM"/>
    <property type="match status" value="1"/>
</dbReference>
<dbReference type="PANTHER" id="PTHR40031:SF1">
    <property type="entry name" value="MEMBRANE-BOUND METAL-DEPENDENT HYDROLASE"/>
    <property type="match status" value="1"/>
</dbReference>
<keyword evidence="1" id="KW-0812">Transmembrane</keyword>
<keyword evidence="2" id="KW-0378">Hydrolase</keyword>